<evidence type="ECO:0000256" key="1">
    <source>
        <dbReference type="ARBA" id="ARBA00022612"/>
    </source>
</evidence>
<dbReference type="Gene3D" id="3.30.420.280">
    <property type="match status" value="1"/>
</dbReference>
<evidence type="ECO:0000259" key="2">
    <source>
        <dbReference type="Pfam" id="PF17289"/>
    </source>
</evidence>
<sequence>MATEITVNVLVHQAKFIESEAKHTALIGGYGSGKTQGGILKVISKKMRYPGVPVAYYMPTYGLIEDVAFERFEELFNLFGIKYNLNKAKYYYDTPYGRIIMRSLMNPDRIVGYEVGYSLVDETDLLPTENMTNAFKKIIARNRKRLPDGEKNQVDVVGTPEGFKFAYNFFVKEKKANRVIIKAKTKDNPYLPEDYIEMLSDSYTPQQLEAYLNGEFVNLTSGTVYHRFKRTQNHTSRTIQPNDVLHIGMDFNVTKMNAIIHVVDEKEIDWKTTEATIIKKKVRIKSAVDEIVNAYDTAEIIALIKEKFPNHKVIVYPDASGENRKSSGRSDIDLLKGANFVVRKLSKNPFVKDRVNAVNMAFLDSNGNTLYYVNTDQCPNYTEALENQVYKNGEPDKTSGFDHPTEAGGYFVYYDQKGGNQSWGSSRTA</sequence>
<dbReference type="Gene3D" id="3.40.50.300">
    <property type="entry name" value="P-loop containing nucleotide triphosphate hydrolases"/>
    <property type="match status" value="1"/>
</dbReference>
<proteinExistence type="predicted"/>
<dbReference type="EMBL" id="JASGBP010000001">
    <property type="protein sequence ID" value="MDI9256333.1"/>
    <property type="molecule type" value="Genomic_DNA"/>
</dbReference>
<feature type="domain" description="Terminase large subunit gp17-like C-terminal" evidence="2">
    <location>
        <begin position="247"/>
        <end position="411"/>
    </location>
</feature>
<dbReference type="Pfam" id="PF03237">
    <property type="entry name" value="Terminase_6N"/>
    <property type="match status" value="1"/>
</dbReference>
<evidence type="ECO:0000313" key="4">
    <source>
        <dbReference type="Proteomes" id="UP001230035"/>
    </source>
</evidence>
<name>A0ABT6XMM4_9FLAO</name>
<dbReference type="RefSeq" id="WP_283238012.1">
    <property type="nucleotide sequence ID" value="NZ_JASGBP010000001.1"/>
</dbReference>
<reference evidence="3 4" key="1">
    <citation type="submission" date="2023-05" db="EMBL/GenBank/DDBJ databases">
        <title>Flavobacterium sedimenti sp. nov., isolated from the sediment.</title>
        <authorList>
            <person name="Wu N."/>
        </authorList>
    </citation>
    <scope>NUCLEOTIDE SEQUENCE [LARGE SCALE GENOMIC DNA]</scope>
    <source>
        <strain evidence="3 4">YZ-48</strain>
    </source>
</reference>
<gene>
    <name evidence="3" type="ORF">QHT84_02775</name>
</gene>
<dbReference type="Proteomes" id="UP001230035">
    <property type="component" value="Unassembled WGS sequence"/>
</dbReference>
<keyword evidence="4" id="KW-1185">Reference proteome</keyword>
<organism evidence="3 4">
    <name type="scientific">Flavobacterium sedimenticola</name>
    <dbReference type="NCBI Taxonomy" id="3043286"/>
    <lineage>
        <taxon>Bacteria</taxon>
        <taxon>Pseudomonadati</taxon>
        <taxon>Bacteroidota</taxon>
        <taxon>Flavobacteriia</taxon>
        <taxon>Flavobacteriales</taxon>
        <taxon>Flavobacteriaceae</taxon>
        <taxon>Flavobacterium</taxon>
    </lineage>
</organism>
<evidence type="ECO:0000313" key="3">
    <source>
        <dbReference type="EMBL" id="MDI9256333.1"/>
    </source>
</evidence>
<dbReference type="InterPro" id="IPR027417">
    <property type="entry name" value="P-loop_NTPase"/>
</dbReference>
<dbReference type="InterPro" id="IPR035421">
    <property type="entry name" value="Terminase_6C"/>
</dbReference>
<comment type="caution">
    <text evidence="3">The sequence shown here is derived from an EMBL/GenBank/DDBJ whole genome shotgun (WGS) entry which is preliminary data.</text>
</comment>
<dbReference type="SUPFAM" id="SSF52540">
    <property type="entry name" value="P-loop containing nucleoside triphosphate hydrolases"/>
    <property type="match status" value="1"/>
</dbReference>
<accession>A0ABT6XMM4</accession>
<keyword evidence="1" id="KW-1188">Viral release from host cell</keyword>
<dbReference type="Pfam" id="PF17289">
    <property type="entry name" value="Terminase_6C"/>
    <property type="match status" value="1"/>
</dbReference>
<protein>
    <submittedName>
        <fullName evidence="3">Phage terminase large subunit</fullName>
    </submittedName>
</protein>